<dbReference type="InterPro" id="IPR025886">
    <property type="entry name" value="PP2-like"/>
</dbReference>
<evidence type="ECO:0000313" key="2">
    <source>
        <dbReference type="EMBL" id="KAL3645565.1"/>
    </source>
</evidence>
<evidence type="ECO:0000259" key="1">
    <source>
        <dbReference type="PROSITE" id="PS50181"/>
    </source>
</evidence>
<keyword evidence="3" id="KW-1185">Reference proteome</keyword>
<proteinExistence type="predicted"/>
<name>A0ABD3DXI5_9LAMI</name>
<dbReference type="Pfam" id="PF14299">
    <property type="entry name" value="PP2"/>
    <property type="match status" value="1"/>
</dbReference>
<dbReference type="AlphaFoldDB" id="A0ABD3DXI5"/>
<dbReference type="PANTHER" id="PTHR32278">
    <property type="entry name" value="F-BOX DOMAIN-CONTAINING PROTEIN"/>
    <property type="match status" value="1"/>
</dbReference>
<evidence type="ECO:0000313" key="3">
    <source>
        <dbReference type="Proteomes" id="UP001632038"/>
    </source>
</evidence>
<protein>
    <recommendedName>
        <fullName evidence="1">F-box domain-containing protein</fullName>
    </recommendedName>
</protein>
<dbReference type="InterPro" id="IPR036047">
    <property type="entry name" value="F-box-like_dom_sf"/>
</dbReference>
<reference evidence="3" key="1">
    <citation type="journal article" date="2024" name="IScience">
        <title>Strigolactones Initiate the Formation of Haustorium-like Structures in Castilleja.</title>
        <authorList>
            <person name="Buerger M."/>
            <person name="Peterson D."/>
            <person name="Chory J."/>
        </authorList>
    </citation>
    <scope>NUCLEOTIDE SEQUENCE [LARGE SCALE GENOMIC DNA]</scope>
</reference>
<dbReference type="PROSITE" id="PS50181">
    <property type="entry name" value="FBOX"/>
    <property type="match status" value="1"/>
</dbReference>
<dbReference type="PANTHER" id="PTHR32278:SF11">
    <property type="entry name" value="F-BOX DOMAIN-CONTAINING PROTEIN"/>
    <property type="match status" value="1"/>
</dbReference>
<organism evidence="2 3">
    <name type="scientific">Castilleja foliolosa</name>
    <dbReference type="NCBI Taxonomy" id="1961234"/>
    <lineage>
        <taxon>Eukaryota</taxon>
        <taxon>Viridiplantae</taxon>
        <taxon>Streptophyta</taxon>
        <taxon>Embryophyta</taxon>
        <taxon>Tracheophyta</taxon>
        <taxon>Spermatophyta</taxon>
        <taxon>Magnoliopsida</taxon>
        <taxon>eudicotyledons</taxon>
        <taxon>Gunneridae</taxon>
        <taxon>Pentapetalae</taxon>
        <taxon>asterids</taxon>
        <taxon>lamiids</taxon>
        <taxon>Lamiales</taxon>
        <taxon>Orobanchaceae</taxon>
        <taxon>Pedicularideae</taxon>
        <taxon>Castillejinae</taxon>
        <taxon>Castilleja</taxon>
    </lineage>
</organism>
<sequence length="264" mass="29987">MEALPEECLSHIVSFTSPGDACRVAAISAGFRDASDSDLTWESLLPSDYHEIMSSSVSPVEFSSKKDLFRSLSSTPILVDGGKMTFSIDKSTNKKCCMLSARELSIAWSRDHVCWSWKPLLGSRFPEVAELIMVSWLEIRGKLNTRMLSPNTTYIAFIILQLRDRAFGLDKAPFEISIEIGDYKTQKTLFLELDNKRDSKAQDKKKDEVVRARRDTWLKVEMGEFYLNNGKDQNKEVKMWFGEIKGVHLKGGLVIEGIELRPKH</sequence>
<comment type="caution">
    <text evidence="2">The sequence shown here is derived from an EMBL/GenBank/DDBJ whole genome shotgun (WGS) entry which is preliminary data.</text>
</comment>
<dbReference type="CDD" id="cd22162">
    <property type="entry name" value="F-box_AtSKIP3-like"/>
    <property type="match status" value="1"/>
</dbReference>
<dbReference type="Pfam" id="PF12937">
    <property type="entry name" value="F-box-like"/>
    <property type="match status" value="1"/>
</dbReference>
<dbReference type="Proteomes" id="UP001632038">
    <property type="component" value="Unassembled WGS sequence"/>
</dbReference>
<dbReference type="EMBL" id="JAVIJP010000013">
    <property type="protein sequence ID" value="KAL3645565.1"/>
    <property type="molecule type" value="Genomic_DNA"/>
</dbReference>
<dbReference type="Gene3D" id="1.20.1280.50">
    <property type="match status" value="1"/>
</dbReference>
<dbReference type="InterPro" id="IPR001810">
    <property type="entry name" value="F-box_dom"/>
</dbReference>
<dbReference type="SUPFAM" id="SSF81383">
    <property type="entry name" value="F-box domain"/>
    <property type="match status" value="1"/>
</dbReference>
<gene>
    <name evidence="2" type="ORF">CASFOL_010745</name>
</gene>
<accession>A0ABD3DXI5</accession>
<feature type="domain" description="F-box" evidence="1">
    <location>
        <begin position="1"/>
        <end position="44"/>
    </location>
</feature>